<feature type="compositionally biased region" description="Polar residues" evidence="1">
    <location>
        <begin position="181"/>
        <end position="196"/>
    </location>
</feature>
<feature type="compositionally biased region" description="Polar residues" evidence="1">
    <location>
        <begin position="445"/>
        <end position="470"/>
    </location>
</feature>
<feature type="compositionally biased region" description="Low complexity" evidence="1">
    <location>
        <begin position="507"/>
        <end position="518"/>
    </location>
</feature>
<feature type="compositionally biased region" description="Acidic residues" evidence="1">
    <location>
        <begin position="39"/>
        <end position="51"/>
    </location>
</feature>
<feature type="compositionally biased region" description="Polar residues" evidence="1">
    <location>
        <begin position="261"/>
        <end position="270"/>
    </location>
</feature>
<evidence type="ECO:0000313" key="3">
    <source>
        <dbReference type="Proteomes" id="UP000800041"/>
    </source>
</evidence>
<feature type="compositionally biased region" description="Pro residues" evidence="1">
    <location>
        <begin position="248"/>
        <end position="257"/>
    </location>
</feature>
<feature type="region of interest" description="Disordered" evidence="1">
    <location>
        <begin position="1140"/>
        <end position="1196"/>
    </location>
</feature>
<sequence length="1352" mass="143429">MSGPFDRTPHQSSQPPSFKTDVNRKKTKRWVEAKSYSYDGDDWADFDETDEYGVQSPSQPEPAKPTGLRQKGQGVGETPRSVTGPIASSSGLNRMNSFDVGDERRTFSSGTHQLPPSGNLHQPGHPPDYGPPQGPSAMAPPQPGYQGPPQQHSGAPLHVQTNVGHPPQAPDNRDQYAGRNRSGSSAPSNVSETPSSADPLHRRDFSPTAMPPPLHSRSPVSAPTAAPIAGARFPARKSSRASEEPGPSFQPPPPSATPPSQVRSPVNNGKSLPFIRPADIYKRMEEARQKERASMDSERPSLESLRPSSIDSKDRVSPDSSSRSNLDPVKEVAEPTRGAGNTAPSLHTDEAPISASKAPATSPGFSLPPVGGISTFGDDFWSGGVSNPAPAAEPDRGQPVAAQGPTDTSAESALLQHQPSLGFRSVVHQAFDAPADGKSVPPTPLLTQNSLRSATTHSDVSRSNTDSTAGISPIMSRVPGQDVDPADLTQHHEHPTIAEEPIEPVDSTTRPLSTSTLRGGAGDRQIPRKPSPSHSREHSAGSFTPGYRRDLNTPSPHNSPARSPVVGAVNSIPEPEVGELATDSSLANVTSLDSIPLSRATDMAAREADTAHAVNSSPTKEVEGAAEAQRESQETFLQYRSPSPEKRSESPSKRSTTSSRNESPSKGRVRDLAGKFNEIESKRNSVASIASHKSNSSWWNSQEDLSKRPEAKEDLERAKMKAEDSSGIQSNDKLAVDARPSMDRDPSFRPSLPGGWQSYATTAGSSDQAPEEPATHQEARAAPPDEIDTSAQKTPTVAQPPVVDEDMDLTPTTAKNVASSNQVLPADESSPSLASNPMAALAAAGNAMGEAIQQSLGMQPELAEDEQGHPPAVEDSNTPHKPRLASGDVFQRPLAPDRMDTSNSSVPPTPPAKDDAATVVRDFSCPSESVNSTLPALDTNNETSRPMIQPSLTSLSVETSDDDLESDRLRKEIVRSLSPIKSAEELPLIPPQSEPVGREASEQAGHKRQSSILPSEYDSYWKERDDAEQNPETVAQTEAPEDINKPLPAPFGVAAPDQPQEIPPLSHADSRPRLDKRFSWEESMPPSGSGTPAAVVALQESKGLHAARQPHETDAPAAEVRSIAAADGLHVVNNEDEPIAVEMPPSLSTGLDPKPVDVPYQPPTLQPVTPSVLPSSPSADKPAPSPTMAEKPHLPPFRQILALKSPEERIKTYNHTRDQFATMNTGLGDWVSKTLAAHPEHAALNSIGSRPQITTTGFSTNSGRHRTSPSFSKFGKQFPSSTSGTGSPMSPTQTESPVAAGGHGQGQGQIKAKDLMKSANVFGGKAATGAKGLFAKGRTKLRGSGSAGDKVD</sequence>
<dbReference type="OrthoDB" id="5151921at2759"/>
<organism evidence="2 3">
    <name type="scientific">Aulographum hederae CBS 113979</name>
    <dbReference type="NCBI Taxonomy" id="1176131"/>
    <lineage>
        <taxon>Eukaryota</taxon>
        <taxon>Fungi</taxon>
        <taxon>Dikarya</taxon>
        <taxon>Ascomycota</taxon>
        <taxon>Pezizomycotina</taxon>
        <taxon>Dothideomycetes</taxon>
        <taxon>Pleosporomycetidae</taxon>
        <taxon>Aulographales</taxon>
        <taxon>Aulographaceae</taxon>
    </lineage>
</organism>
<gene>
    <name evidence="2" type="ORF">K402DRAFT_274928</name>
</gene>
<feature type="compositionally biased region" description="Basic and acidic residues" evidence="1">
    <location>
        <begin position="1068"/>
        <end position="1080"/>
    </location>
</feature>
<feature type="region of interest" description="Disordered" evidence="1">
    <location>
        <begin position="1248"/>
        <end position="1312"/>
    </location>
</feature>
<feature type="compositionally biased region" description="Polar residues" evidence="1">
    <location>
        <begin position="552"/>
        <end position="561"/>
    </location>
</feature>
<dbReference type="Proteomes" id="UP000800041">
    <property type="component" value="Unassembled WGS sequence"/>
</dbReference>
<feature type="compositionally biased region" description="Pro residues" evidence="1">
    <location>
        <begin position="124"/>
        <end position="143"/>
    </location>
</feature>
<evidence type="ECO:0000313" key="2">
    <source>
        <dbReference type="EMBL" id="KAF1980701.1"/>
    </source>
</evidence>
<feature type="compositionally biased region" description="Basic and acidic residues" evidence="1">
    <location>
        <begin position="620"/>
        <end position="633"/>
    </location>
</feature>
<feature type="compositionally biased region" description="Low complexity" evidence="1">
    <location>
        <begin position="1167"/>
        <end position="1182"/>
    </location>
</feature>
<feature type="compositionally biased region" description="Polar residues" evidence="1">
    <location>
        <begin position="107"/>
        <end position="120"/>
    </location>
</feature>
<feature type="region of interest" description="Disordered" evidence="1">
    <location>
        <begin position="1327"/>
        <end position="1352"/>
    </location>
</feature>
<accession>A0A6G1GIG0</accession>
<feature type="compositionally biased region" description="Polar residues" evidence="1">
    <location>
        <begin position="758"/>
        <end position="768"/>
    </location>
</feature>
<feature type="compositionally biased region" description="Polar residues" evidence="1">
    <location>
        <begin position="684"/>
        <end position="703"/>
    </location>
</feature>
<evidence type="ECO:0000256" key="1">
    <source>
        <dbReference type="SAM" id="MobiDB-lite"/>
    </source>
</evidence>
<name>A0A6G1GIG0_9PEZI</name>
<protein>
    <submittedName>
        <fullName evidence="2">Uncharacterized protein</fullName>
    </submittedName>
</protein>
<feature type="region of interest" description="Disordered" evidence="1">
    <location>
        <begin position="1"/>
        <end position="417"/>
    </location>
</feature>
<feature type="compositionally biased region" description="Polar residues" evidence="1">
    <location>
        <begin position="926"/>
        <end position="958"/>
    </location>
</feature>
<feature type="compositionally biased region" description="Basic and acidic residues" evidence="1">
    <location>
        <begin position="996"/>
        <end position="1005"/>
    </location>
</feature>
<feature type="compositionally biased region" description="Polar residues" evidence="1">
    <location>
        <begin position="582"/>
        <end position="593"/>
    </location>
</feature>
<feature type="compositionally biased region" description="Basic and acidic residues" evidence="1">
    <location>
        <begin position="663"/>
        <end position="683"/>
    </location>
</feature>
<proteinExistence type="predicted"/>
<reference evidence="2" key="1">
    <citation type="journal article" date="2020" name="Stud. Mycol.">
        <title>101 Dothideomycetes genomes: a test case for predicting lifestyles and emergence of pathogens.</title>
        <authorList>
            <person name="Haridas S."/>
            <person name="Albert R."/>
            <person name="Binder M."/>
            <person name="Bloem J."/>
            <person name="Labutti K."/>
            <person name="Salamov A."/>
            <person name="Andreopoulos B."/>
            <person name="Baker S."/>
            <person name="Barry K."/>
            <person name="Bills G."/>
            <person name="Bluhm B."/>
            <person name="Cannon C."/>
            <person name="Castanera R."/>
            <person name="Culley D."/>
            <person name="Daum C."/>
            <person name="Ezra D."/>
            <person name="Gonzalez J."/>
            <person name="Henrissat B."/>
            <person name="Kuo A."/>
            <person name="Liang C."/>
            <person name="Lipzen A."/>
            <person name="Lutzoni F."/>
            <person name="Magnuson J."/>
            <person name="Mondo S."/>
            <person name="Nolan M."/>
            <person name="Ohm R."/>
            <person name="Pangilinan J."/>
            <person name="Park H.-J."/>
            <person name="Ramirez L."/>
            <person name="Alfaro M."/>
            <person name="Sun H."/>
            <person name="Tritt A."/>
            <person name="Yoshinaga Y."/>
            <person name="Zwiers L.-H."/>
            <person name="Turgeon B."/>
            <person name="Goodwin S."/>
            <person name="Spatafora J."/>
            <person name="Crous P."/>
            <person name="Grigoriev I."/>
        </authorList>
    </citation>
    <scope>NUCLEOTIDE SEQUENCE</scope>
    <source>
        <strain evidence="2">CBS 113979</strain>
    </source>
</reference>
<feature type="compositionally biased region" description="Polar residues" evidence="1">
    <location>
        <begin position="405"/>
        <end position="417"/>
    </location>
</feature>
<feature type="compositionally biased region" description="Polar residues" evidence="1">
    <location>
        <begin position="86"/>
        <end position="96"/>
    </location>
</feature>
<feature type="compositionally biased region" description="Polar residues" evidence="1">
    <location>
        <begin position="810"/>
        <end position="823"/>
    </location>
</feature>
<dbReference type="EMBL" id="ML977227">
    <property type="protein sequence ID" value="KAF1980701.1"/>
    <property type="molecule type" value="Genomic_DNA"/>
</dbReference>
<feature type="compositionally biased region" description="Basic and acidic residues" evidence="1">
    <location>
        <begin position="279"/>
        <end position="301"/>
    </location>
</feature>
<keyword evidence="3" id="KW-1185">Reference proteome</keyword>
<feature type="compositionally biased region" description="Basic and acidic residues" evidence="1">
    <location>
        <begin position="21"/>
        <end position="32"/>
    </location>
</feature>
<feature type="compositionally biased region" description="Basic and acidic residues" evidence="1">
    <location>
        <begin position="704"/>
        <end position="724"/>
    </location>
</feature>
<feature type="compositionally biased region" description="Basic and acidic residues" evidence="1">
    <location>
        <begin position="734"/>
        <end position="747"/>
    </location>
</feature>
<feature type="compositionally biased region" description="Basic and acidic residues" evidence="1">
    <location>
        <begin position="643"/>
        <end position="652"/>
    </location>
</feature>
<feature type="compositionally biased region" description="Low complexity" evidence="1">
    <location>
        <begin position="1279"/>
        <end position="1292"/>
    </location>
</feature>
<feature type="compositionally biased region" description="Polar residues" evidence="1">
    <location>
        <begin position="1248"/>
        <end position="1262"/>
    </location>
</feature>
<feature type="region of interest" description="Disordered" evidence="1">
    <location>
        <begin position="851"/>
        <end position="1092"/>
    </location>
</feature>
<feature type="region of interest" description="Disordered" evidence="1">
    <location>
        <begin position="433"/>
        <end position="835"/>
    </location>
</feature>